<dbReference type="Proteomes" id="UP001240236">
    <property type="component" value="Unassembled WGS sequence"/>
</dbReference>
<evidence type="ECO:0000256" key="1">
    <source>
        <dbReference type="SAM" id="MobiDB-lite"/>
    </source>
</evidence>
<sequence length="182" mass="19546">MSYFAAALVRGPSGWSASDLALTGAADTEDIADRLRDVDHDADLSLLFVESDDSYLVIMRLDEGEDPRVFGSDSIFAEESRLGALLLSDIEMPAIEIHSEIESVTEGVEEGSASTAHAPDEPEIDPIGDPDLLADLGISSHDLLVLCGREGVHPSDVTHELCEQIVGSAEAVDELREHALRH</sequence>
<proteinExistence type="predicted"/>
<keyword evidence="3" id="KW-1185">Reference proteome</keyword>
<protein>
    <submittedName>
        <fullName evidence="2">tRNA adenosine deaminase-associated protein</fullName>
    </submittedName>
</protein>
<dbReference type="RefSeq" id="WP_307241713.1">
    <property type="nucleotide sequence ID" value="NZ_JAUSUZ010000001.1"/>
</dbReference>
<comment type="caution">
    <text evidence="2">The sequence shown here is derived from an EMBL/GenBank/DDBJ whole genome shotgun (WGS) entry which is preliminary data.</text>
</comment>
<dbReference type="InterPro" id="IPR023869">
    <property type="entry name" value="tRNA_Adeno_NH3ase_assoc_put"/>
</dbReference>
<feature type="region of interest" description="Disordered" evidence="1">
    <location>
        <begin position="107"/>
        <end position="130"/>
    </location>
</feature>
<name>A0AAE3W0T8_9ACTN</name>
<dbReference type="NCBIfam" id="TIGR03941">
    <property type="entry name" value="tRNA_deam_assoc"/>
    <property type="match status" value="1"/>
</dbReference>
<gene>
    <name evidence="2" type="ORF">J2S42_004252</name>
</gene>
<evidence type="ECO:0000313" key="2">
    <source>
        <dbReference type="EMBL" id="MDQ0367583.1"/>
    </source>
</evidence>
<evidence type="ECO:0000313" key="3">
    <source>
        <dbReference type="Proteomes" id="UP001240236"/>
    </source>
</evidence>
<reference evidence="2 3" key="1">
    <citation type="submission" date="2023-07" db="EMBL/GenBank/DDBJ databases">
        <title>Sequencing the genomes of 1000 actinobacteria strains.</title>
        <authorList>
            <person name="Klenk H.-P."/>
        </authorList>
    </citation>
    <scope>NUCLEOTIDE SEQUENCE [LARGE SCALE GENOMIC DNA]</scope>
    <source>
        <strain evidence="2 3">DSM 44709</strain>
    </source>
</reference>
<dbReference type="AlphaFoldDB" id="A0AAE3W0T8"/>
<accession>A0AAE3W0T8</accession>
<organism evidence="2 3">
    <name type="scientific">Catenuloplanes indicus</name>
    <dbReference type="NCBI Taxonomy" id="137267"/>
    <lineage>
        <taxon>Bacteria</taxon>
        <taxon>Bacillati</taxon>
        <taxon>Actinomycetota</taxon>
        <taxon>Actinomycetes</taxon>
        <taxon>Micromonosporales</taxon>
        <taxon>Micromonosporaceae</taxon>
        <taxon>Catenuloplanes</taxon>
    </lineage>
</organism>
<dbReference type="EMBL" id="JAUSUZ010000001">
    <property type="protein sequence ID" value="MDQ0367583.1"/>
    <property type="molecule type" value="Genomic_DNA"/>
</dbReference>